<dbReference type="AlphaFoldDB" id="A0ABD5TAF2"/>
<dbReference type="RefSeq" id="WP_284063126.1">
    <property type="nucleotide sequence ID" value="NZ_CP126158.1"/>
</dbReference>
<gene>
    <name evidence="2" type="ORF">ACFQFD_10130</name>
</gene>
<proteinExistence type="predicted"/>
<feature type="region of interest" description="Disordered" evidence="1">
    <location>
        <begin position="35"/>
        <end position="67"/>
    </location>
</feature>
<organism evidence="2 3">
    <name type="scientific">Halobaculum halobium</name>
    <dbReference type="NCBI Taxonomy" id="3032281"/>
    <lineage>
        <taxon>Archaea</taxon>
        <taxon>Methanobacteriati</taxon>
        <taxon>Methanobacteriota</taxon>
        <taxon>Stenosarchaea group</taxon>
        <taxon>Halobacteria</taxon>
        <taxon>Halobacteriales</taxon>
        <taxon>Haloferacaceae</taxon>
        <taxon>Halobaculum</taxon>
    </lineage>
</organism>
<feature type="compositionally biased region" description="Low complexity" evidence="1">
    <location>
        <begin position="276"/>
        <end position="298"/>
    </location>
</feature>
<accession>A0ABD5TAF2</accession>
<feature type="region of interest" description="Disordered" evidence="1">
    <location>
        <begin position="275"/>
        <end position="298"/>
    </location>
</feature>
<evidence type="ECO:0000256" key="1">
    <source>
        <dbReference type="SAM" id="MobiDB-lite"/>
    </source>
</evidence>
<dbReference type="Pfam" id="PF24381">
    <property type="entry name" value="DUF7537"/>
    <property type="match status" value="1"/>
</dbReference>
<evidence type="ECO:0008006" key="4">
    <source>
        <dbReference type="Google" id="ProtNLM"/>
    </source>
</evidence>
<protein>
    <recommendedName>
        <fullName evidence="4">Outer membrane lipoprotein-sorting protein</fullName>
    </recommendedName>
</protein>
<evidence type="ECO:0000313" key="2">
    <source>
        <dbReference type="EMBL" id="MFC6786333.1"/>
    </source>
</evidence>
<evidence type="ECO:0000313" key="3">
    <source>
        <dbReference type="Proteomes" id="UP001596443"/>
    </source>
</evidence>
<name>A0ABD5TAF2_9EURY</name>
<sequence length="298" mass="30683">MSRRDRGSAGRRRGAAALALALLLVSAGCADAVTSGGDASGRTVNPALADTPTATPTPRGGFPAGVDRGGVDVERVIDAHRAALANGSWTVGFTRTVTGPNGTVERSRARVVANGSRTLSTFERIRGDDRLASAHWSNGTAAASRRVDWEGAVSLEGRPGEPGVPTGLDPTGGAWLYAAFLDVDPRYAGSESTDNGTVTVLRGEAGRIERSGVPDRTSVRLRARVDADGVVRSLTLRYEVFLGDDPGVVRIELRTSAVGTTTVPRPGWVDRALANASAGARGPDDGAGATETTDTPGG</sequence>
<reference evidence="2 3" key="1">
    <citation type="journal article" date="2019" name="Int. J. Syst. Evol. Microbiol.">
        <title>The Global Catalogue of Microorganisms (GCM) 10K type strain sequencing project: providing services to taxonomists for standard genome sequencing and annotation.</title>
        <authorList>
            <consortium name="The Broad Institute Genomics Platform"/>
            <consortium name="The Broad Institute Genome Sequencing Center for Infectious Disease"/>
            <person name="Wu L."/>
            <person name="Ma J."/>
        </authorList>
    </citation>
    <scope>NUCLEOTIDE SEQUENCE [LARGE SCALE GENOMIC DNA]</scope>
    <source>
        <strain evidence="2 3">SYNS20</strain>
    </source>
</reference>
<dbReference type="PROSITE" id="PS51257">
    <property type="entry name" value="PROKAR_LIPOPROTEIN"/>
    <property type="match status" value="1"/>
</dbReference>
<comment type="caution">
    <text evidence="2">The sequence shown here is derived from an EMBL/GenBank/DDBJ whole genome shotgun (WGS) entry which is preliminary data.</text>
</comment>
<dbReference type="EMBL" id="JBHSWX010000012">
    <property type="protein sequence ID" value="MFC6786333.1"/>
    <property type="molecule type" value="Genomic_DNA"/>
</dbReference>
<dbReference type="Proteomes" id="UP001596443">
    <property type="component" value="Unassembled WGS sequence"/>
</dbReference>
<keyword evidence="3" id="KW-1185">Reference proteome</keyword>
<dbReference type="InterPro" id="IPR055959">
    <property type="entry name" value="DUF7537"/>
</dbReference>
<dbReference type="GeneID" id="81209404"/>
<feature type="compositionally biased region" description="Low complexity" evidence="1">
    <location>
        <begin position="46"/>
        <end position="66"/>
    </location>
</feature>